<dbReference type="Pfam" id="PF13380">
    <property type="entry name" value="CoA_binding_2"/>
    <property type="match status" value="1"/>
</dbReference>
<evidence type="ECO:0000313" key="6">
    <source>
        <dbReference type="Proteomes" id="UP000245125"/>
    </source>
</evidence>
<dbReference type="InterPro" id="IPR036291">
    <property type="entry name" value="NAD(P)-bd_dom_sf"/>
</dbReference>
<dbReference type="SUPFAM" id="SSF52210">
    <property type="entry name" value="Succinyl-CoA synthetase domains"/>
    <property type="match status" value="2"/>
</dbReference>
<dbReference type="SMART" id="SM00881">
    <property type="entry name" value="CoA_binding"/>
    <property type="match status" value="1"/>
</dbReference>
<dbReference type="OrthoDB" id="9791027at2"/>
<feature type="domain" description="CoA-binding" evidence="4">
    <location>
        <begin position="7"/>
        <end position="99"/>
    </location>
</feature>
<keyword evidence="1 5" id="KW-0436">Ligase</keyword>
<dbReference type="InterPro" id="IPR051538">
    <property type="entry name" value="Acyl-CoA_Synth/Transferase"/>
</dbReference>
<evidence type="ECO:0000313" key="5">
    <source>
        <dbReference type="EMBL" id="SPP99597.1"/>
    </source>
</evidence>
<evidence type="ECO:0000259" key="4">
    <source>
        <dbReference type="SMART" id="SM00881"/>
    </source>
</evidence>
<dbReference type="EMBL" id="OUUY01000002">
    <property type="protein sequence ID" value="SPP99597.1"/>
    <property type="molecule type" value="Genomic_DNA"/>
</dbReference>
<evidence type="ECO:0000256" key="2">
    <source>
        <dbReference type="ARBA" id="ARBA00022741"/>
    </source>
</evidence>
<keyword evidence="2" id="KW-0547">Nucleotide-binding</keyword>
<dbReference type="Proteomes" id="UP000245125">
    <property type="component" value="Unassembled WGS sequence"/>
</dbReference>
<dbReference type="InterPro" id="IPR016102">
    <property type="entry name" value="Succinyl-CoA_synth-like"/>
</dbReference>
<organism evidence="5 6">
    <name type="scientific">Candidatus Sulfobium mesophilum</name>
    <dbReference type="NCBI Taxonomy" id="2016548"/>
    <lineage>
        <taxon>Bacteria</taxon>
        <taxon>Pseudomonadati</taxon>
        <taxon>Nitrospirota</taxon>
        <taxon>Nitrospiria</taxon>
        <taxon>Nitrospirales</taxon>
        <taxon>Nitrospiraceae</taxon>
        <taxon>Candidatus Sulfobium</taxon>
    </lineage>
</organism>
<dbReference type="AlphaFoldDB" id="A0A2U3QDU8"/>
<evidence type="ECO:0000256" key="3">
    <source>
        <dbReference type="ARBA" id="ARBA00022840"/>
    </source>
</evidence>
<dbReference type="PANTHER" id="PTHR43334:SF2">
    <property type="entry name" value="ACETATE--COA LIGASE [ADP-FORMING]"/>
    <property type="match status" value="1"/>
</dbReference>
<accession>A0A2U3QDU8</accession>
<dbReference type="SUPFAM" id="SSF51735">
    <property type="entry name" value="NAD(P)-binding Rossmann-fold domains"/>
    <property type="match status" value="1"/>
</dbReference>
<dbReference type="Pfam" id="PF19045">
    <property type="entry name" value="Ligase_CoA_2"/>
    <property type="match status" value="1"/>
</dbReference>
<dbReference type="GO" id="GO:0043758">
    <property type="term" value="F:acetate-CoA ligase (ADP-forming) activity"/>
    <property type="evidence" value="ECO:0007669"/>
    <property type="project" value="UniProtKB-EC"/>
</dbReference>
<dbReference type="InterPro" id="IPR003781">
    <property type="entry name" value="CoA-bd"/>
</dbReference>
<protein>
    <submittedName>
        <fullName evidence="5">Acetyl-CoA synthetase (ADP-forming)</fullName>
        <ecNumber evidence="5">6.2.1.13</ecNumber>
    </submittedName>
</protein>
<dbReference type="PANTHER" id="PTHR43334">
    <property type="entry name" value="ACETATE--COA LIGASE [ADP-FORMING]"/>
    <property type="match status" value="1"/>
</dbReference>
<name>A0A2U3QDU8_9BACT</name>
<dbReference type="InterPro" id="IPR043938">
    <property type="entry name" value="Ligase_CoA_dom"/>
</dbReference>
<sequence length="456" mass="49938">MNSVAPLFEPKSIALVGAAHTEMRLGGVVLKNLLSFRGRVYPVNPKYDELMGIRSFRNISDIPEPVDLALILRPAPEVPEILREFKGRARCVIVMSSGFAEVGETALQEEIKRIGKEFGFRIVGPNCMGLYNPHQSLDTFFLPKERLQRPKKGNVAVVSQSGAVLSCLLGALRDANAGLSKAIGYGNAVDVAESDLYDYLADDQKTDVVISYIESVDDGRRFISSARQLVSKKPLLILKSGKGTIGQAAAFSHTGRLAGRYEVFRSIVRQAGLREVSDFDEFMDATKALSYQRPLKKSFSDKQMERKTVKRVCIITNGGGSGVLAADECMRQGLDVVGISGEKKARLQHLFPNFFVVNNPVDLTAQVRDEDYVAVLNELVDDYDGFVIIALPNVFGITGNLGNALAEAKKKLRMPLTANIAQSGITRKIISALERAKIPVYPSPERAVRGLNALLH</sequence>
<reference evidence="6" key="1">
    <citation type="submission" date="2018-03" db="EMBL/GenBank/DDBJ databases">
        <authorList>
            <person name="Zecchin S."/>
        </authorList>
    </citation>
    <scope>NUCLEOTIDE SEQUENCE [LARGE SCALE GENOMIC DNA]</scope>
</reference>
<keyword evidence="3" id="KW-0067">ATP-binding</keyword>
<dbReference type="Pfam" id="PF13607">
    <property type="entry name" value="Succ_CoA_lig"/>
    <property type="match status" value="1"/>
</dbReference>
<dbReference type="GO" id="GO:0005524">
    <property type="term" value="F:ATP binding"/>
    <property type="evidence" value="ECO:0007669"/>
    <property type="project" value="UniProtKB-KW"/>
</dbReference>
<dbReference type="Gene3D" id="3.40.50.720">
    <property type="entry name" value="NAD(P)-binding Rossmann-like Domain"/>
    <property type="match status" value="1"/>
</dbReference>
<dbReference type="InterPro" id="IPR032875">
    <property type="entry name" value="Succ_CoA_lig_flav_dom"/>
</dbReference>
<gene>
    <name evidence="5" type="ORF">NBG4_100037</name>
</gene>
<dbReference type="Gene3D" id="3.40.50.261">
    <property type="entry name" value="Succinyl-CoA synthetase domains"/>
    <property type="match status" value="2"/>
</dbReference>
<evidence type="ECO:0000256" key="1">
    <source>
        <dbReference type="ARBA" id="ARBA00022598"/>
    </source>
</evidence>
<dbReference type="EC" id="6.2.1.13" evidence="5"/>
<keyword evidence="6" id="KW-1185">Reference proteome</keyword>
<proteinExistence type="predicted"/>